<organism evidence="3 4">
    <name type="scientific">Microbacterium mangrovi</name>
    <dbReference type="NCBI Taxonomy" id="1348253"/>
    <lineage>
        <taxon>Bacteria</taxon>
        <taxon>Bacillati</taxon>
        <taxon>Actinomycetota</taxon>
        <taxon>Actinomycetes</taxon>
        <taxon>Micrococcales</taxon>
        <taxon>Microbacteriaceae</taxon>
        <taxon>Microbacterium</taxon>
    </lineage>
</organism>
<evidence type="ECO:0000256" key="1">
    <source>
        <dbReference type="RuleBase" id="RU362001"/>
    </source>
</evidence>
<keyword evidence="3" id="KW-0808">Transferase</keyword>
<keyword evidence="4" id="KW-1185">Reference proteome</keyword>
<dbReference type="Gene3D" id="1.10.287.1060">
    <property type="entry name" value="ESAT-6-like"/>
    <property type="match status" value="1"/>
</dbReference>
<dbReference type="Proteomes" id="UP000031030">
    <property type="component" value="Unassembled WGS sequence"/>
</dbReference>
<dbReference type="NCBIfam" id="TIGR03930">
    <property type="entry name" value="WXG100_ESAT6"/>
    <property type="match status" value="1"/>
</dbReference>
<dbReference type="InterPro" id="IPR010310">
    <property type="entry name" value="T7SS_ESAT-6-like"/>
</dbReference>
<dbReference type="SUPFAM" id="SSF140453">
    <property type="entry name" value="EsxAB dimer-like"/>
    <property type="match status" value="1"/>
</dbReference>
<evidence type="ECO:0000313" key="3">
    <source>
        <dbReference type="EMBL" id="KHK97192.1"/>
    </source>
</evidence>
<gene>
    <name evidence="3" type="ORF">LK09_13125</name>
</gene>
<comment type="caution">
    <text evidence="3">The sequence shown here is derived from an EMBL/GenBank/DDBJ whole genome shotgun (WGS) entry which is preliminary data.</text>
</comment>
<protein>
    <recommendedName>
        <fullName evidence="1">ESAT-6-like protein</fullName>
    </recommendedName>
</protein>
<dbReference type="AlphaFoldDB" id="A0A0B2A6G8"/>
<feature type="region of interest" description="Disordered" evidence="2">
    <location>
        <begin position="77"/>
        <end position="97"/>
    </location>
</feature>
<proteinExistence type="inferred from homology"/>
<name>A0A0B2A6G8_9MICO</name>
<comment type="similarity">
    <text evidence="1">Belongs to the WXG100 family.</text>
</comment>
<dbReference type="InterPro" id="IPR036689">
    <property type="entry name" value="ESAT-6-like_sf"/>
</dbReference>
<sequence>MMQSMSVKPEQVVALAGQIRTGSNGIKSQLEQLEGEVTKLRGSWNGAAQAAYDDAQRKWTQSLTALNTLLEQISQKTEEMSHGYVSSDKSSAGRFTL</sequence>
<dbReference type="EMBL" id="JTDK01000011">
    <property type="protein sequence ID" value="KHK97192.1"/>
    <property type="molecule type" value="Genomic_DNA"/>
</dbReference>
<reference evidence="3 4" key="1">
    <citation type="submission" date="2014-11" db="EMBL/GenBank/DDBJ databases">
        <title>Genome sequence of Microbacterium mangrovi MUSC 115(T).</title>
        <authorList>
            <person name="Lee L.-H."/>
        </authorList>
    </citation>
    <scope>NUCLEOTIDE SEQUENCE [LARGE SCALE GENOMIC DNA]</scope>
    <source>
        <strain evidence="3 4">MUSC 115</strain>
    </source>
</reference>
<accession>A0A0B2A6G8</accession>
<dbReference type="STRING" id="1348253.LK09_13125"/>
<keyword evidence="3" id="KW-0548">Nucleotidyltransferase</keyword>
<evidence type="ECO:0000256" key="2">
    <source>
        <dbReference type="SAM" id="MobiDB-lite"/>
    </source>
</evidence>
<evidence type="ECO:0000313" key="4">
    <source>
        <dbReference type="Proteomes" id="UP000031030"/>
    </source>
</evidence>
<dbReference type="GO" id="GO:0016779">
    <property type="term" value="F:nucleotidyltransferase activity"/>
    <property type="evidence" value="ECO:0007669"/>
    <property type="project" value="UniProtKB-KW"/>
</dbReference>
<dbReference type="Pfam" id="PF06013">
    <property type="entry name" value="WXG100"/>
    <property type="match status" value="1"/>
</dbReference>